<evidence type="ECO:0000256" key="1">
    <source>
        <dbReference type="SAM" id="SignalP"/>
    </source>
</evidence>
<name>A0ABX0LVB6_9BURK</name>
<feature type="chain" id="PRO_5045460642" evidence="1">
    <location>
        <begin position="24"/>
        <end position="155"/>
    </location>
</feature>
<gene>
    <name evidence="2" type="ORF">F0185_24380</name>
</gene>
<proteinExistence type="predicted"/>
<dbReference type="RefSeq" id="WP_167228905.1">
    <property type="nucleotide sequence ID" value="NZ_VUYU01000020.1"/>
</dbReference>
<comment type="caution">
    <text evidence="2">The sequence shown here is derived from an EMBL/GenBank/DDBJ whole genome shotgun (WGS) entry which is preliminary data.</text>
</comment>
<feature type="signal peptide" evidence="1">
    <location>
        <begin position="1"/>
        <end position="23"/>
    </location>
</feature>
<keyword evidence="1" id="KW-0732">Signal</keyword>
<organism evidence="2 3">
    <name type="scientific">Massilia rubra</name>
    <dbReference type="NCBI Taxonomy" id="2607910"/>
    <lineage>
        <taxon>Bacteria</taxon>
        <taxon>Pseudomonadati</taxon>
        <taxon>Pseudomonadota</taxon>
        <taxon>Betaproteobacteria</taxon>
        <taxon>Burkholderiales</taxon>
        <taxon>Oxalobacteraceae</taxon>
        <taxon>Telluria group</taxon>
        <taxon>Massilia</taxon>
    </lineage>
</organism>
<keyword evidence="3" id="KW-1185">Reference proteome</keyword>
<dbReference type="Proteomes" id="UP000785613">
    <property type="component" value="Unassembled WGS sequence"/>
</dbReference>
<reference evidence="2 3" key="1">
    <citation type="submission" date="2019-09" db="EMBL/GenBank/DDBJ databases">
        <title>Taxonomy of Antarctic Massilia spp.: description of Massilia rubra sp. nov., Massilia aquatica sp. nov., Massilia mucilaginosa sp. nov., Massilia frigida sp. nov. isolated from streams, lakes and regoliths.</title>
        <authorList>
            <person name="Holochova P."/>
            <person name="Sedlacek I."/>
            <person name="Kralova S."/>
            <person name="Maslanova I."/>
            <person name="Busse H.-J."/>
            <person name="Stankova E."/>
            <person name="Vrbovska V."/>
            <person name="Kovarovic V."/>
            <person name="Bartak M."/>
            <person name="Svec P."/>
            <person name="Pantucek R."/>
        </authorList>
    </citation>
    <scope>NUCLEOTIDE SEQUENCE [LARGE SCALE GENOMIC DNA]</scope>
    <source>
        <strain evidence="2 3">CCM 8692</strain>
    </source>
</reference>
<dbReference type="EMBL" id="VUYU01000020">
    <property type="protein sequence ID" value="NHZ36708.1"/>
    <property type="molecule type" value="Genomic_DNA"/>
</dbReference>
<accession>A0ABX0LVB6</accession>
<sequence>MNHALTRSLLAAALSTSFASTQAQTPAPSAQALADFAKAAPHLVAALECKKKLVYTDAVKVFVKDPNSFDDIVLPAPLTVFGIKTTLISVTEDDQNGGGGYNAKFVGMSQKDAARAARVTGPNYKRNVKGGGMIEVGAPGDGSAYIACIYGAGEG</sequence>
<protein>
    <submittedName>
        <fullName evidence="2">Uncharacterized protein</fullName>
    </submittedName>
</protein>
<evidence type="ECO:0000313" key="2">
    <source>
        <dbReference type="EMBL" id="NHZ36708.1"/>
    </source>
</evidence>
<evidence type="ECO:0000313" key="3">
    <source>
        <dbReference type="Proteomes" id="UP000785613"/>
    </source>
</evidence>